<comment type="pathway">
    <text evidence="2 10">Carbohydrate degradation; glycolysis; pyruvate from D-glyceraldehyde 3-phosphate: step 2/5.</text>
</comment>
<evidence type="ECO:0000313" key="14">
    <source>
        <dbReference type="Proteomes" id="UP000034236"/>
    </source>
</evidence>
<dbReference type="PANTHER" id="PTHR11406:SF23">
    <property type="entry name" value="PHOSPHOGLYCERATE KINASE 1, CHLOROPLASTIC-RELATED"/>
    <property type="match status" value="1"/>
</dbReference>
<sequence length="409" mass="44984">MKLKTLDSADLAGKTILYRAPYDIEVKEVRGILELVDDMRIRATLPTLQYLLKENCKIVILTYVGRPDGKVVENLRTTPHAQRLSLLLNHPVDKIDDCIGPLVDSKIARMKEGDILMLENVRFHGEEMIDDDVFALALCKGKDFIVFDGFPQAHRIHASTTGIERHLPAVAGLYLQHEIEILSKLLENPQRPFTIIIGGAKISDKVGAIRNLLPVTNTVLVGGAVSSVFLKAQGWALGSSFVEDVFVDKVKREKKDWVQEARDILKQAESLGKTIILPKDLVISDGVLTKIINIAAEEVPAGWMALDIGPETQKDFCNIILQSKTIFLNGPMGKFEDEKFSPGSRAVFDAMKNAGKNFLSETIIAGGDTIDAARRYGNLDDYSHASLAGGATLEFLAGKELPALVPLME</sequence>
<keyword evidence="7 10" id="KW-0418">Kinase</keyword>
<comment type="subcellular location">
    <subcellularLocation>
        <location evidence="10">Cytoplasm</location>
    </subcellularLocation>
</comment>
<dbReference type="GO" id="GO:0006094">
    <property type="term" value="P:gluconeogenesis"/>
    <property type="evidence" value="ECO:0007669"/>
    <property type="project" value="TreeGrafter"/>
</dbReference>
<comment type="caution">
    <text evidence="10">Lacks conserved residue(s) required for the propagation of feature annotation.</text>
</comment>
<evidence type="ECO:0000256" key="8">
    <source>
        <dbReference type="ARBA" id="ARBA00022840"/>
    </source>
</evidence>
<organism evidence="13 14">
    <name type="scientific">Candidatus Nomurabacteria bacterium GW2011_GWA2_41_25</name>
    <dbReference type="NCBI Taxonomy" id="1618736"/>
    <lineage>
        <taxon>Bacteria</taxon>
        <taxon>Candidatus Nomuraibacteriota</taxon>
    </lineage>
</organism>
<dbReference type="SUPFAM" id="SSF53748">
    <property type="entry name" value="Phosphoglycerate kinase"/>
    <property type="match status" value="1"/>
</dbReference>
<feature type="binding site" evidence="10 11">
    <location>
        <position position="205"/>
    </location>
    <ligand>
        <name>ATP</name>
        <dbReference type="ChEBI" id="CHEBI:30616"/>
    </ligand>
</feature>
<reference evidence="13 14" key="1">
    <citation type="journal article" date="2015" name="Nature">
        <title>rRNA introns, odd ribosomes, and small enigmatic genomes across a large radiation of phyla.</title>
        <authorList>
            <person name="Brown C.T."/>
            <person name="Hug L.A."/>
            <person name="Thomas B.C."/>
            <person name="Sharon I."/>
            <person name="Castelle C.J."/>
            <person name="Singh A."/>
            <person name="Wilkins M.J."/>
            <person name="Williams K.H."/>
            <person name="Banfield J.F."/>
        </authorList>
    </citation>
    <scope>NUCLEOTIDE SEQUENCE [LARGE SCALE GENOMIC DNA]</scope>
</reference>
<feature type="binding site" evidence="10">
    <location>
        <position position="40"/>
    </location>
    <ligand>
        <name>substrate</name>
    </ligand>
</feature>
<accession>A0A0G0VVX0</accession>
<comment type="catalytic activity">
    <reaction evidence="1 10 12">
        <text>(2R)-3-phosphoglycerate + ATP = (2R)-3-phospho-glyceroyl phosphate + ADP</text>
        <dbReference type="Rhea" id="RHEA:14801"/>
        <dbReference type="ChEBI" id="CHEBI:30616"/>
        <dbReference type="ChEBI" id="CHEBI:57604"/>
        <dbReference type="ChEBI" id="CHEBI:58272"/>
        <dbReference type="ChEBI" id="CHEBI:456216"/>
        <dbReference type="EC" id="2.7.2.3"/>
    </reaction>
</comment>
<evidence type="ECO:0000256" key="9">
    <source>
        <dbReference type="ARBA" id="ARBA00023152"/>
    </source>
</evidence>
<dbReference type="GO" id="GO:0005829">
    <property type="term" value="C:cytosol"/>
    <property type="evidence" value="ECO:0007669"/>
    <property type="project" value="TreeGrafter"/>
</dbReference>
<name>A0A0G0VVX0_9BACT</name>
<evidence type="ECO:0000256" key="7">
    <source>
        <dbReference type="ARBA" id="ARBA00022777"/>
    </source>
</evidence>
<feature type="binding site" evidence="10">
    <location>
        <position position="122"/>
    </location>
    <ligand>
        <name>substrate</name>
    </ligand>
</feature>
<dbReference type="GO" id="GO:0043531">
    <property type="term" value="F:ADP binding"/>
    <property type="evidence" value="ECO:0007669"/>
    <property type="project" value="TreeGrafter"/>
</dbReference>
<evidence type="ECO:0000256" key="12">
    <source>
        <dbReference type="RuleBase" id="RU000532"/>
    </source>
</evidence>
<dbReference type="InterPro" id="IPR001576">
    <property type="entry name" value="Phosphoglycerate_kinase"/>
</dbReference>
<evidence type="ECO:0000313" key="13">
    <source>
        <dbReference type="EMBL" id="KKS04995.1"/>
    </source>
</evidence>
<dbReference type="Proteomes" id="UP000034236">
    <property type="component" value="Unassembled WGS sequence"/>
</dbReference>
<comment type="similarity">
    <text evidence="3 10 12">Belongs to the phosphoglycerate kinase family.</text>
</comment>
<dbReference type="AlphaFoldDB" id="A0A0G0VVX0"/>
<comment type="caution">
    <text evidence="13">The sequence shown here is derived from an EMBL/GenBank/DDBJ whole genome shotgun (WGS) entry which is preliminary data.</text>
</comment>
<proteinExistence type="inferred from homology"/>
<dbReference type="InterPro" id="IPR015824">
    <property type="entry name" value="Phosphoglycerate_kinase_N"/>
</dbReference>
<dbReference type="GO" id="GO:0005524">
    <property type="term" value="F:ATP binding"/>
    <property type="evidence" value="ECO:0007669"/>
    <property type="project" value="UniProtKB-KW"/>
</dbReference>
<feature type="binding site" evidence="10 11">
    <location>
        <begin position="366"/>
        <end position="369"/>
    </location>
    <ligand>
        <name>ATP</name>
        <dbReference type="ChEBI" id="CHEBI:30616"/>
    </ligand>
</feature>
<dbReference type="PRINTS" id="PR00477">
    <property type="entry name" value="PHGLYCKINASE"/>
</dbReference>
<dbReference type="PIRSF" id="PIRSF000724">
    <property type="entry name" value="Pgk"/>
    <property type="match status" value="1"/>
</dbReference>
<dbReference type="EMBL" id="LCBE01000002">
    <property type="protein sequence ID" value="KKS04995.1"/>
    <property type="molecule type" value="Genomic_DNA"/>
</dbReference>
<dbReference type="Gene3D" id="3.40.50.1260">
    <property type="entry name" value="Phosphoglycerate kinase, N-terminal domain"/>
    <property type="match status" value="2"/>
</dbReference>
<comment type="subunit">
    <text evidence="10">Monomer.</text>
</comment>
<feature type="binding site" evidence="10 11">
    <location>
        <position position="336"/>
    </location>
    <ligand>
        <name>ATP</name>
        <dbReference type="ChEBI" id="CHEBI:30616"/>
    </ligand>
</feature>
<evidence type="ECO:0000256" key="11">
    <source>
        <dbReference type="PIRSR" id="PIRSR000724-2"/>
    </source>
</evidence>
<evidence type="ECO:0000256" key="4">
    <source>
        <dbReference type="ARBA" id="ARBA00013061"/>
    </source>
</evidence>
<dbReference type="GO" id="GO:0004618">
    <property type="term" value="F:phosphoglycerate kinase activity"/>
    <property type="evidence" value="ECO:0007669"/>
    <property type="project" value="UniProtKB-UniRule"/>
</dbReference>
<evidence type="ECO:0000256" key="1">
    <source>
        <dbReference type="ARBA" id="ARBA00000642"/>
    </source>
</evidence>
<feature type="binding site" evidence="10">
    <location>
        <position position="155"/>
    </location>
    <ligand>
        <name>substrate</name>
    </ligand>
</feature>
<dbReference type="InterPro" id="IPR036043">
    <property type="entry name" value="Phosphoglycerate_kinase_sf"/>
</dbReference>
<protein>
    <recommendedName>
        <fullName evidence="4 10">Phosphoglycerate kinase</fullName>
        <ecNumber evidence="4 10">2.7.2.3</ecNumber>
    </recommendedName>
</protein>
<dbReference type="EC" id="2.7.2.3" evidence="4 10"/>
<keyword evidence="8 10" id="KW-0067">ATP-binding</keyword>
<evidence type="ECO:0000256" key="6">
    <source>
        <dbReference type="ARBA" id="ARBA00022741"/>
    </source>
</evidence>
<dbReference type="FunFam" id="3.40.50.1260:FF:000031">
    <property type="entry name" value="Phosphoglycerate kinase 1"/>
    <property type="match status" value="1"/>
</dbReference>
<evidence type="ECO:0000256" key="5">
    <source>
        <dbReference type="ARBA" id="ARBA00022679"/>
    </source>
</evidence>
<dbReference type="Pfam" id="PF00162">
    <property type="entry name" value="PGK"/>
    <property type="match status" value="1"/>
</dbReference>
<dbReference type="UniPathway" id="UPA00109">
    <property type="reaction ID" value="UER00185"/>
</dbReference>
<dbReference type="PANTHER" id="PTHR11406">
    <property type="entry name" value="PHOSPHOGLYCERATE KINASE"/>
    <property type="match status" value="1"/>
</dbReference>
<evidence type="ECO:0000256" key="3">
    <source>
        <dbReference type="ARBA" id="ARBA00008982"/>
    </source>
</evidence>
<evidence type="ECO:0000256" key="2">
    <source>
        <dbReference type="ARBA" id="ARBA00004838"/>
    </source>
</evidence>
<dbReference type="HAMAP" id="MF_00145">
    <property type="entry name" value="Phosphoglyc_kinase"/>
    <property type="match status" value="1"/>
</dbReference>
<keyword evidence="5 10" id="KW-0808">Transferase</keyword>
<keyword evidence="6 10" id="KW-0547">Nucleotide-binding</keyword>
<dbReference type="PATRIC" id="fig|1618736.3.peg.97"/>
<keyword evidence="10" id="KW-0963">Cytoplasm</keyword>
<gene>
    <name evidence="10" type="primary">pgk</name>
    <name evidence="13" type="ORF">UU58_C0002G0007</name>
</gene>
<dbReference type="GO" id="GO:0006096">
    <property type="term" value="P:glycolytic process"/>
    <property type="evidence" value="ECO:0007669"/>
    <property type="project" value="UniProtKB-UniRule"/>
</dbReference>
<keyword evidence="9 10" id="KW-0324">Glycolysis</keyword>
<evidence type="ECO:0000256" key="10">
    <source>
        <dbReference type="HAMAP-Rule" id="MF_00145"/>
    </source>
</evidence>